<keyword evidence="3" id="KW-1185">Reference proteome</keyword>
<dbReference type="RefSeq" id="WP_062145261.1">
    <property type="nucleotide sequence ID" value="NZ_CP013002.1"/>
</dbReference>
<name>A0A0P0NYM9_9CAUL</name>
<dbReference type="Gene3D" id="1.10.150.20">
    <property type="entry name" value="5' to 3' exonuclease, C-terminal subdomain"/>
    <property type="match status" value="1"/>
</dbReference>
<proteinExistence type="predicted"/>
<reference evidence="2 3" key="1">
    <citation type="submission" date="2015-10" db="EMBL/GenBank/DDBJ databases">
        <title>Conservation of the essential genome among Caulobacter and Brevundimonas species.</title>
        <authorList>
            <person name="Scott D."/>
            <person name="Ely B."/>
        </authorList>
    </citation>
    <scope>NUCLEOTIDE SEQUENCE [LARGE SCALE GENOMIC DNA]</scope>
    <source>
        <strain evidence="2 3">CB4</strain>
    </source>
</reference>
<evidence type="ECO:0000256" key="1">
    <source>
        <dbReference type="SAM" id="Phobius"/>
    </source>
</evidence>
<sequence>MVSSLSFLPEFKSERVDPETAPHVMVGAASPLWLMFGGAAAAGAAWWWWASRWREAVNLEAHAGRAPEPVAEAAAAPVVDPPVELVAEPVAFVAEEPLETLDTPEEAADAVLAPEVEIPAVVEAEAAVIEAVELVAVVEPVVEPERVAETESPDLNASLEIQADDLTRLVGIGPKLAASLTELGVTRFAQIAAWTTEDIQSIDQLLNLKGRADRDAWVAQAKRFAATVEA</sequence>
<keyword evidence="1" id="KW-1133">Transmembrane helix</keyword>
<keyword evidence="1" id="KW-0812">Transmembrane</keyword>
<evidence type="ECO:0000313" key="2">
    <source>
        <dbReference type="EMBL" id="ALL12845.1"/>
    </source>
</evidence>
<dbReference type="STRING" id="69395.AQ619_05455"/>
<protein>
    <submittedName>
        <fullName evidence="2">Uncharacterized protein</fullName>
    </submittedName>
</protein>
<feature type="transmembrane region" description="Helical" evidence="1">
    <location>
        <begin position="32"/>
        <end position="49"/>
    </location>
</feature>
<gene>
    <name evidence="2" type="ORF">AQ619_05455</name>
</gene>
<dbReference type="AlphaFoldDB" id="A0A0P0NYM9"/>
<accession>A0A0P0NYM9</accession>
<organism evidence="2 3">
    <name type="scientific">Caulobacter henricii</name>
    <dbReference type="NCBI Taxonomy" id="69395"/>
    <lineage>
        <taxon>Bacteria</taxon>
        <taxon>Pseudomonadati</taxon>
        <taxon>Pseudomonadota</taxon>
        <taxon>Alphaproteobacteria</taxon>
        <taxon>Caulobacterales</taxon>
        <taxon>Caulobacteraceae</taxon>
        <taxon>Caulobacter</taxon>
    </lineage>
</organism>
<evidence type="ECO:0000313" key="3">
    <source>
        <dbReference type="Proteomes" id="UP000056905"/>
    </source>
</evidence>
<dbReference type="OrthoDB" id="9807941at2"/>
<dbReference type="NCBIfam" id="NF045508">
    <property type="entry name" value="PhasinPhaH"/>
    <property type="match status" value="1"/>
</dbReference>
<dbReference type="KEGG" id="chq:AQ619_05455"/>
<keyword evidence="1" id="KW-0472">Membrane</keyword>
<dbReference type="Proteomes" id="UP000056905">
    <property type="component" value="Chromosome"/>
</dbReference>
<dbReference type="EMBL" id="CP013002">
    <property type="protein sequence ID" value="ALL12845.1"/>
    <property type="molecule type" value="Genomic_DNA"/>
</dbReference>